<dbReference type="Gene3D" id="1.10.1660.10">
    <property type="match status" value="1"/>
</dbReference>
<dbReference type="PANTHER" id="PTHR30204:SF93">
    <property type="entry name" value="HTH MERR-TYPE DOMAIN-CONTAINING PROTEIN"/>
    <property type="match status" value="1"/>
</dbReference>
<proteinExistence type="predicted"/>
<protein>
    <submittedName>
        <fullName evidence="3">MerR family transcriptional regulator</fullName>
    </submittedName>
</protein>
<dbReference type="Proteomes" id="UP000242444">
    <property type="component" value="Unassembled WGS sequence"/>
</dbReference>
<evidence type="ECO:0000259" key="2">
    <source>
        <dbReference type="PROSITE" id="PS50937"/>
    </source>
</evidence>
<accession>A0A263D0X9</accession>
<dbReference type="GO" id="GO:0003700">
    <property type="term" value="F:DNA-binding transcription factor activity"/>
    <property type="evidence" value="ECO:0007669"/>
    <property type="project" value="InterPro"/>
</dbReference>
<dbReference type="PROSITE" id="PS50937">
    <property type="entry name" value="HTH_MERR_2"/>
    <property type="match status" value="1"/>
</dbReference>
<evidence type="ECO:0000313" key="3">
    <source>
        <dbReference type="EMBL" id="OZM71186.1"/>
    </source>
</evidence>
<evidence type="ECO:0000313" key="4">
    <source>
        <dbReference type="Proteomes" id="UP000242444"/>
    </source>
</evidence>
<dbReference type="RefSeq" id="WP_094864807.1">
    <property type="nucleotide sequence ID" value="NZ_NKYE01000015.1"/>
</dbReference>
<name>A0A263D0X9_9PSEU</name>
<dbReference type="SUPFAM" id="SSF46955">
    <property type="entry name" value="Putative DNA-binding domain"/>
    <property type="match status" value="1"/>
</dbReference>
<sequence length="251" mass="27621">MAWSTREIAELAGTSLRAVRHYHEIGLVAEPERRANGYKQYGVAHLVRLLRIKRLTDLGFSLTQIAAMGEADDHPEEALRTLDAELSATIERLQRARVELGLILRQSVPTDLPPDLAPVAAEGQMSEADRSLVVVLSRVLGPQGLQSYADMLQNLPQDPVAAEFDSLPADTGETVRQDLAERLVPYFRALHSENPTLRDAGADAPHGANFAQDTVDKALNDVYNPAQLDVMRRLRPLLREAKHAGEVRGVS</sequence>
<keyword evidence="4" id="KW-1185">Reference proteome</keyword>
<organism evidence="3 4">
    <name type="scientific">Amycolatopsis antarctica</name>
    <dbReference type="NCBI Taxonomy" id="1854586"/>
    <lineage>
        <taxon>Bacteria</taxon>
        <taxon>Bacillati</taxon>
        <taxon>Actinomycetota</taxon>
        <taxon>Actinomycetes</taxon>
        <taxon>Pseudonocardiales</taxon>
        <taxon>Pseudonocardiaceae</taxon>
        <taxon>Amycolatopsis</taxon>
    </lineage>
</organism>
<dbReference type="InterPro" id="IPR000551">
    <property type="entry name" value="MerR-type_HTH_dom"/>
</dbReference>
<dbReference type="GO" id="GO:0003677">
    <property type="term" value="F:DNA binding"/>
    <property type="evidence" value="ECO:0007669"/>
    <property type="project" value="UniProtKB-KW"/>
</dbReference>
<gene>
    <name evidence="3" type="ORF">CFN78_21815</name>
</gene>
<dbReference type="PANTHER" id="PTHR30204">
    <property type="entry name" value="REDOX-CYCLING DRUG-SENSING TRANSCRIPTIONAL ACTIVATOR SOXR"/>
    <property type="match status" value="1"/>
</dbReference>
<feature type="domain" description="HTH merR-type" evidence="2">
    <location>
        <begin position="2"/>
        <end position="71"/>
    </location>
</feature>
<dbReference type="InterPro" id="IPR047057">
    <property type="entry name" value="MerR_fam"/>
</dbReference>
<dbReference type="InterPro" id="IPR009061">
    <property type="entry name" value="DNA-bd_dom_put_sf"/>
</dbReference>
<dbReference type="SMART" id="SM00422">
    <property type="entry name" value="HTH_MERR"/>
    <property type="match status" value="1"/>
</dbReference>
<dbReference type="EMBL" id="NKYE01000015">
    <property type="protein sequence ID" value="OZM71186.1"/>
    <property type="molecule type" value="Genomic_DNA"/>
</dbReference>
<comment type="caution">
    <text evidence="3">The sequence shown here is derived from an EMBL/GenBank/DDBJ whole genome shotgun (WGS) entry which is preliminary data.</text>
</comment>
<keyword evidence="1" id="KW-0238">DNA-binding</keyword>
<dbReference type="CDD" id="cd00592">
    <property type="entry name" value="HTH_MerR-like"/>
    <property type="match status" value="1"/>
</dbReference>
<reference evidence="3 4" key="1">
    <citation type="submission" date="2017-07" db="EMBL/GenBank/DDBJ databases">
        <title>Amycolatopsis antarcticus sp. nov., isolated from the surface of an Antarcticus brown macroalga.</title>
        <authorList>
            <person name="Wang J."/>
            <person name="Leiva S."/>
            <person name="Huang J."/>
            <person name="Huang Y."/>
        </authorList>
    </citation>
    <scope>NUCLEOTIDE SEQUENCE [LARGE SCALE GENOMIC DNA]</scope>
    <source>
        <strain evidence="3 4">AU-G6</strain>
    </source>
</reference>
<dbReference type="AlphaFoldDB" id="A0A263D0X9"/>
<dbReference type="OrthoDB" id="4569196at2"/>
<evidence type="ECO:0000256" key="1">
    <source>
        <dbReference type="ARBA" id="ARBA00023125"/>
    </source>
</evidence>
<dbReference type="Pfam" id="PF13411">
    <property type="entry name" value="MerR_1"/>
    <property type="match status" value="1"/>
</dbReference>
<dbReference type="InParanoid" id="A0A263D0X9"/>